<evidence type="ECO:0000313" key="1">
    <source>
        <dbReference type="EMBL" id="AIX47906.1"/>
    </source>
</evidence>
<reference evidence="1" key="1">
    <citation type="journal article" date="2015" name="Genome Announc.">
        <title>Complete Genome Sequence of the Strain of Lymantria dispar Multiple Nucleopolyhedrovirus Found in the Gypsy Moth Biopesticide Virin-ENSh.</title>
        <authorList>
            <person name="Harrison R.L."/>
            <person name="Rowley D.L."/>
        </authorList>
    </citation>
    <scope>NUCLEOTIDE SEQUENCE</scope>
    <source>
        <strain evidence="1">3029</strain>
    </source>
</reference>
<name>A0A0A0YVU5_NPVLD</name>
<sequence>MGMDAEFFVDGERVDSYKCTGRWSAIVDVRHRPALTVRYRYERGYGHYALFVYFRHVATGMLETERVDVADRDRVVPVPEKWLEYIDDDDEERERQVEVFVCMKGDCYAHDGPLFVSEASKWCSREPEHVRIRDSPLDAARQIKCAEDVFAFVEAFMRIEEGEYAWRDPLVIDQLNAQELASIEKVFASTVWNYYEKVNARPVLTFAENYLKKLNESL</sequence>
<accession>A0A0A0YVU5</accession>
<organism evidence="1">
    <name type="scientific">Lymantria dispar multicapsid nuclear polyhedrosis virus</name>
    <name type="common">LdMNPV</name>
    <dbReference type="NCBI Taxonomy" id="10449"/>
    <lineage>
        <taxon>Viruses</taxon>
        <taxon>Viruses incertae sedis</taxon>
        <taxon>Naldaviricetes</taxon>
        <taxon>Lefavirales</taxon>
        <taxon>Baculoviridae</taxon>
        <taxon>Alphabaculovirus</taxon>
        <taxon>Alphabaculovirus lydisparis</taxon>
    </lineage>
</organism>
<proteinExistence type="predicted"/>
<dbReference type="EMBL" id="KM386655">
    <property type="protein sequence ID" value="AIX47906.1"/>
    <property type="molecule type" value="Genomic_DNA"/>
</dbReference>
<protein>
    <submittedName>
        <fullName evidence="1">HRF-1</fullName>
    </submittedName>
</protein>
<organismHost>
    <name type="scientific">Lepidoptera</name>
    <name type="common">moths &amp; butterflies</name>
    <dbReference type="NCBI Taxonomy" id="7088"/>
</organismHost>